<dbReference type="Pfam" id="PF01253">
    <property type="entry name" value="SUI1"/>
    <property type="match status" value="1"/>
</dbReference>
<feature type="domain" description="Helicase C-terminal" evidence="19">
    <location>
        <begin position="360"/>
        <end position="519"/>
    </location>
</feature>
<dbReference type="SMART" id="SM00535">
    <property type="entry name" value="RIBOc"/>
    <property type="match status" value="2"/>
</dbReference>
<dbReference type="InterPro" id="IPR011545">
    <property type="entry name" value="DEAD/DEAH_box_helicase_dom"/>
</dbReference>
<dbReference type="SUPFAM" id="SSF52540">
    <property type="entry name" value="P-loop containing nucleoside triphosphate hydrolases"/>
    <property type="match status" value="1"/>
</dbReference>
<evidence type="ECO:0000259" key="20">
    <source>
        <dbReference type="PROSITE" id="PS51327"/>
    </source>
</evidence>
<dbReference type="PROSITE" id="PS51192">
    <property type="entry name" value="HELICASE_ATP_BIND_1"/>
    <property type="match status" value="1"/>
</dbReference>
<keyword evidence="8" id="KW-0378">Hydrolase</keyword>
<evidence type="ECO:0000256" key="7">
    <source>
        <dbReference type="ARBA" id="ARBA00022741"/>
    </source>
</evidence>
<dbReference type="Proteomes" id="UP001176521">
    <property type="component" value="Unassembled WGS sequence"/>
</dbReference>
<comment type="similarity">
    <text evidence="4">Belongs to the SUI1 family.</text>
</comment>
<dbReference type="Pfam" id="PF03368">
    <property type="entry name" value="Dicer_dimer"/>
    <property type="match status" value="1"/>
</dbReference>
<accession>A0AAN6JKR3</accession>
<dbReference type="InterPro" id="IPR027417">
    <property type="entry name" value="P-loop_NTPase"/>
</dbReference>
<sequence>MPTPAQLEPRPYQLQLFELAKRQNVIACADTGTGKTLVAVLLLKWMLDEEGERCASERGGAKKERRISIFLVQHVPLVQQQGDYISANSALEVEKLFGELNIDLWTKEEWARLRNRVDCIVCTAQILMDALNHGFLSIGQINLLVFDEAHHASKDAVYARIMRSHYHKYAGDRPKIFGMTASPIASKDSKFIKSAEELEAVMDARLFTIPVEGRASLAAATFKAKAIQVEYDTKQDACFSDFCVRVMERLRKGGGGPKGFLNRMDRLGPHLGPALCDILLEVTVADGRTEASDLEKLQGLSAAERAEMQKTWNEATEKAPSLDRKMKMLRKICEETAQLTQVLDEEKKADEARDGRVSPKMEKLMRLLEDFKTKRDGRGIIFAKEKLTVIALTRYLSAQLAPQIAVEAIVGHSGRQGHNWKHQKEVLAKFRAGNIQLLIATSVVEEGLDVPACNFVIRFDLPETPIQMIQSRGRARQEGSAMYLMCDIGSERDVKLVNDCERIETGMKEWLSALPADRLATMAADDLDEGEDGEAEYVRQLQSKETEARIDAQDAPALLNRYVQSLPNDQYTLTSAVYTLEEDESTSRPRFRCSLVLPARSKLRQLASSWQPSKKTARQAAAFEACKQLYAARELDEHLLPRRPSRRATEVIEVHDENGEVRTVERQKLPLPVAQNLAGLSTPSTYDTCWATRLPFDNIDVAVLGGPLRPLILLTPTKPPSVDYDIELYALKDNIIVPWQPSKMTEIALSEEQMQLAKTYSERVLQLVARSDAAPSASTSSWMVLPADPAADTDALAVQWEEVTALAADPDCPQFRPTDEAGIETLSEDVALAESPDVSKRPYALRKIRKDLSPSGPAPKDTRQAKVGETFQQYYRRVAGKDVRGDGPMLEAQRLPRMQNYTTRSSLRSVTAKIEYLMPAVTYIYPIPASTYRAVMILPSFLGRLNAFLLAQECQATVLKEVAIRIDDLIVALTAPSADLPFSYQKQEFVGDSTLKLLATCHAFVSLPDADEGQLTDLCMRLVSNRALARHSLRLQLWRFVCLNAFTAKTWTPPGYRLPERETGQLEQPAVSWSAKRLADIVEALLGSVASDSIDDKLRVAHHLEILPTEISGFSGFGIQLQKNLAEVPIENRNMPVTETIQRLMRTIGYTFKHPYLALNAVTHSSCMGSVLPSYERLEVLGDALLDFLVVEMLHKKHVSLEEGGLTIMKANSVNNKTLAALAVSLGLQKFLVHSSSMLAGTVASYVEAVEAAQSTEDEKNKGSPQQYWWSIAAPKTCADVSRFLAFDGTSPDKDPLQMIESILGAVLVDSGFNLDTARTFFERNYRPFLERFCTPENALLSSAEDLFEILLRRHCTDWHFAGIEDDTMEEGMLQDGDTLEEGMPSDGTLIELRLPAREPVRIVVHGEAFGETKRGVPVKAAVANLSAYDPFADTGEAALDVSASASEQKKAQTDKYIHIRIQQRNGRKTVTTLQGLPKEFDAKKLLKAFKKEFACNGTVVEDPELGDVIQLQGDQRQKIAQFLVEETISKDLIKIHGF</sequence>
<dbReference type="InterPro" id="IPR036389">
    <property type="entry name" value="RNase_III_sf"/>
</dbReference>
<dbReference type="CDD" id="cd00048">
    <property type="entry name" value="DSRM_SF"/>
    <property type="match status" value="1"/>
</dbReference>
<keyword evidence="9" id="KW-0347">Helicase</keyword>
<dbReference type="Pfam" id="PF00271">
    <property type="entry name" value="Helicase_C"/>
    <property type="match status" value="1"/>
</dbReference>
<evidence type="ECO:0000256" key="10">
    <source>
        <dbReference type="ARBA" id="ARBA00022840"/>
    </source>
</evidence>
<dbReference type="NCBIfam" id="TIGR01160">
    <property type="entry name" value="SUI1_MOF2"/>
    <property type="match status" value="1"/>
</dbReference>
<evidence type="ECO:0000259" key="15">
    <source>
        <dbReference type="PROSITE" id="PS50137"/>
    </source>
</evidence>
<keyword evidence="22" id="KW-1185">Reference proteome</keyword>
<dbReference type="EMBL" id="JAPDMQ010000144">
    <property type="protein sequence ID" value="KAK0533118.1"/>
    <property type="molecule type" value="Genomic_DNA"/>
</dbReference>
<dbReference type="InterPro" id="IPR000999">
    <property type="entry name" value="RNase_III_dom"/>
</dbReference>
<evidence type="ECO:0000259" key="16">
    <source>
        <dbReference type="PROSITE" id="PS50142"/>
    </source>
</evidence>
<keyword evidence="12 14" id="KW-0694">RNA-binding</keyword>
<dbReference type="InterPro" id="IPR005874">
    <property type="entry name" value="SUI1_euk"/>
</dbReference>
<dbReference type="GO" id="GO:0004386">
    <property type="term" value="F:helicase activity"/>
    <property type="evidence" value="ECO:0007669"/>
    <property type="project" value="UniProtKB-KW"/>
</dbReference>
<evidence type="ECO:0000256" key="2">
    <source>
        <dbReference type="ARBA" id="ARBA00001946"/>
    </source>
</evidence>
<feature type="domain" description="Dicer dsRNA-binding fold" evidence="20">
    <location>
        <begin position="555"/>
        <end position="649"/>
    </location>
</feature>
<dbReference type="CDD" id="cd00593">
    <property type="entry name" value="RIBOc"/>
    <property type="match status" value="2"/>
</dbReference>
<keyword evidence="7" id="KW-0547">Nucleotide-binding</keyword>
<proteinExistence type="inferred from homology"/>
<dbReference type="Gene3D" id="1.10.1520.10">
    <property type="entry name" value="Ribonuclease III domain"/>
    <property type="match status" value="2"/>
</dbReference>
<feature type="domain" description="RNase III" evidence="16">
    <location>
        <begin position="1141"/>
        <end position="1312"/>
    </location>
</feature>
<dbReference type="SUPFAM" id="SSF69065">
    <property type="entry name" value="RNase III domain-like"/>
    <property type="match status" value="2"/>
</dbReference>
<evidence type="ECO:0000259" key="18">
    <source>
        <dbReference type="PROSITE" id="PS51192"/>
    </source>
</evidence>
<dbReference type="GO" id="GO:0003729">
    <property type="term" value="F:mRNA binding"/>
    <property type="evidence" value="ECO:0007669"/>
    <property type="project" value="UniProtKB-ARBA"/>
</dbReference>
<dbReference type="Pfam" id="PF00636">
    <property type="entry name" value="Ribonuclease_3"/>
    <property type="match status" value="2"/>
</dbReference>
<evidence type="ECO:0000256" key="14">
    <source>
        <dbReference type="PROSITE-ProRule" id="PRU00657"/>
    </source>
</evidence>
<dbReference type="GO" id="GO:0031047">
    <property type="term" value="P:regulatory ncRNA-mediated gene silencing"/>
    <property type="evidence" value="ECO:0007669"/>
    <property type="project" value="UniProtKB-ARBA"/>
</dbReference>
<dbReference type="PROSITE" id="PS50137">
    <property type="entry name" value="DS_RBD"/>
    <property type="match status" value="1"/>
</dbReference>
<dbReference type="PROSITE" id="PS50142">
    <property type="entry name" value="RNASE_3_2"/>
    <property type="match status" value="2"/>
</dbReference>
<dbReference type="PANTHER" id="PTHR14950:SF37">
    <property type="entry name" value="ENDORIBONUCLEASE DICER"/>
    <property type="match status" value="1"/>
</dbReference>
<comment type="similarity">
    <text evidence="14">Belongs to the helicase family. Dicer subfamily.</text>
</comment>
<dbReference type="SMART" id="SM00487">
    <property type="entry name" value="DEXDc"/>
    <property type="match status" value="1"/>
</dbReference>
<evidence type="ECO:0000256" key="1">
    <source>
        <dbReference type="ARBA" id="ARBA00001936"/>
    </source>
</evidence>
<dbReference type="InterPro" id="IPR014001">
    <property type="entry name" value="Helicase_ATP-bd"/>
</dbReference>
<dbReference type="PROSITE" id="PS51327">
    <property type="entry name" value="DICER_DSRBF"/>
    <property type="match status" value="1"/>
</dbReference>
<dbReference type="SUPFAM" id="SSF54768">
    <property type="entry name" value="dsRNA-binding domain-like"/>
    <property type="match status" value="1"/>
</dbReference>
<organism evidence="21 22">
    <name type="scientific">Tilletia horrida</name>
    <dbReference type="NCBI Taxonomy" id="155126"/>
    <lineage>
        <taxon>Eukaryota</taxon>
        <taxon>Fungi</taxon>
        <taxon>Dikarya</taxon>
        <taxon>Basidiomycota</taxon>
        <taxon>Ustilaginomycotina</taxon>
        <taxon>Exobasidiomycetes</taxon>
        <taxon>Tilletiales</taxon>
        <taxon>Tilletiaceae</taxon>
        <taxon>Tilletia</taxon>
    </lineage>
</organism>
<dbReference type="InterPro" id="IPR014720">
    <property type="entry name" value="dsRBD_dom"/>
</dbReference>
<gene>
    <name evidence="21" type="primary">dcl1_1</name>
    <name evidence="21" type="ORF">OC842_003080</name>
</gene>
<evidence type="ECO:0000256" key="3">
    <source>
        <dbReference type="ARBA" id="ARBA00003130"/>
    </source>
</evidence>
<dbReference type="GO" id="GO:0005524">
    <property type="term" value="F:ATP binding"/>
    <property type="evidence" value="ECO:0007669"/>
    <property type="project" value="UniProtKB-KW"/>
</dbReference>
<feature type="domain" description="RNase III" evidence="16">
    <location>
        <begin position="972"/>
        <end position="1094"/>
    </location>
</feature>
<comment type="cofactor">
    <cofactor evidence="2">
        <name>Mg(2+)</name>
        <dbReference type="ChEBI" id="CHEBI:18420"/>
    </cofactor>
</comment>
<evidence type="ECO:0000256" key="4">
    <source>
        <dbReference type="ARBA" id="ARBA00005422"/>
    </source>
</evidence>
<feature type="domain" description="SUI1" evidence="17">
    <location>
        <begin position="1458"/>
        <end position="1528"/>
    </location>
</feature>
<dbReference type="PROSITE" id="PS50296">
    <property type="entry name" value="SUI1"/>
    <property type="match status" value="1"/>
</dbReference>
<dbReference type="InterPro" id="IPR038248">
    <property type="entry name" value="Dicer_dimer_sf"/>
</dbReference>
<evidence type="ECO:0000256" key="5">
    <source>
        <dbReference type="ARBA" id="ARBA00022723"/>
    </source>
</evidence>
<dbReference type="PROSITE" id="PS51194">
    <property type="entry name" value="HELICASE_CTER"/>
    <property type="match status" value="1"/>
</dbReference>
<evidence type="ECO:0000259" key="17">
    <source>
        <dbReference type="PROSITE" id="PS50296"/>
    </source>
</evidence>
<dbReference type="InterPro" id="IPR001950">
    <property type="entry name" value="SUI1"/>
</dbReference>
<dbReference type="InterPro" id="IPR001650">
    <property type="entry name" value="Helicase_C-like"/>
</dbReference>
<keyword evidence="10" id="KW-0067">ATP-binding</keyword>
<comment type="caution">
    <text evidence="21">The sequence shown here is derived from an EMBL/GenBank/DDBJ whole genome shotgun (WGS) entry which is preliminary data.</text>
</comment>
<dbReference type="SMART" id="SM00490">
    <property type="entry name" value="HELICc"/>
    <property type="match status" value="1"/>
</dbReference>
<evidence type="ECO:0000256" key="11">
    <source>
        <dbReference type="ARBA" id="ARBA00022842"/>
    </source>
</evidence>
<keyword evidence="5" id="KW-0479">Metal-binding</keyword>
<evidence type="ECO:0000256" key="12">
    <source>
        <dbReference type="ARBA" id="ARBA00022884"/>
    </source>
</evidence>
<evidence type="ECO:0000256" key="9">
    <source>
        <dbReference type="ARBA" id="ARBA00022806"/>
    </source>
</evidence>
<dbReference type="CDD" id="cd18034">
    <property type="entry name" value="DEXHc_dicer"/>
    <property type="match status" value="1"/>
</dbReference>
<evidence type="ECO:0000259" key="19">
    <source>
        <dbReference type="PROSITE" id="PS51194"/>
    </source>
</evidence>
<evidence type="ECO:0000256" key="13">
    <source>
        <dbReference type="ARBA" id="ARBA00023211"/>
    </source>
</evidence>
<evidence type="ECO:0000313" key="22">
    <source>
        <dbReference type="Proteomes" id="UP001176521"/>
    </source>
</evidence>
<dbReference type="Pfam" id="PF00270">
    <property type="entry name" value="DEAD"/>
    <property type="match status" value="1"/>
</dbReference>
<dbReference type="Gene3D" id="3.30.780.10">
    <property type="entry name" value="SUI1-like domain"/>
    <property type="match status" value="1"/>
</dbReference>
<dbReference type="GO" id="GO:0004525">
    <property type="term" value="F:ribonuclease III activity"/>
    <property type="evidence" value="ECO:0007669"/>
    <property type="project" value="InterPro"/>
</dbReference>
<dbReference type="InterPro" id="IPR036877">
    <property type="entry name" value="SUI1_dom_sf"/>
</dbReference>
<feature type="domain" description="Helicase ATP-binding" evidence="18">
    <location>
        <begin position="16"/>
        <end position="201"/>
    </location>
</feature>
<dbReference type="GO" id="GO:0046872">
    <property type="term" value="F:metal ion binding"/>
    <property type="evidence" value="ECO:0007669"/>
    <property type="project" value="UniProtKB-KW"/>
</dbReference>
<evidence type="ECO:0000256" key="8">
    <source>
        <dbReference type="ARBA" id="ARBA00022801"/>
    </source>
</evidence>
<dbReference type="GO" id="GO:0003743">
    <property type="term" value="F:translation initiation factor activity"/>
    <property type="evidence" value="ECO:0007669"/>
    <property type="project" value="InterPro"/>
</dbReference>
<keyword evidence="13" id="KW-0464">Manganese</keyword>
<dbReference type="InterPro" id="IPR005034">
    <property type="entry name" value="Dicer_dimerisation"/>
</dbReference>
<comment type="function">
    <text evidence="3">Probably involved in translation.</text>
</comment>
<keyword evidence="6" id="KW-0677">Repeat</keyword>
<evidence type="ECO:0000256" key="6">
    <source>
        <dbReference type="ARBA" id="ARBA00022737"/>
    </source>
</evidence>
<dbReference type="CDD" id="cd11566">
    <property type="entry name" value="eIF1_SUI1"/>
    <property type="match status" value="1"/>
</dbReference>
<dbReference type="GO" id="GO:0006396">
    <property type="term" value="P:RNA processing"/>
    <property type="evidence" value="ECO:0007669"/>
    <property type="project" value="InterPro"/>
</dbReference>
<dbReference type="SUPFAM" id="SSF55159">
    <property type="entry name" value="eIF1-like"/>
    <property type="match status" value="1"/>
</dbReference>
<dbReference type="PANTHER" id="PTHR14950">
    <property type="entry name" value="DICER-RELATED"/>
    <property type="match status" value="1"/>
</dbReference>
<feature type="domain" description="DRBM" evidence="15">
    <location>
        <begin position="554"/>
        <end position="631"/>
    </location>
</feature>
<dbReference type="Gene3D" id="3.40.50.300">
    <property type="entry name" value="P-loop containing nucleotide triphosphate hydrolases"/>
    <property type="match status" value="2"/>
</dbReference>
<evidence type="ECO:0000313" key="21">
    <source>
        <dbReference type="EMBL" id="KAK0533118.1"/>
    </source>
</evidence>
<reference evidence="21" key="1">
    <citation type="journal article" date="2023" name="PhytoFront">
        <title>Draft Genome Resources of Seven Strains of Tilletia horrida, Causal Agent of Kernel Smut of Rice.</title>
        <authorList>
            <person name="Khanal S."/>
            <person name="Antony Babu S."/>
            <person name="Zhou X.G."/>
        </authorList>
    </citation>
    <scope>NUCLEOTIDE SEQUENCE</scope>
    <source>
        <strain evidence="21">TX3</strain>
    </source>
</reference>
<protein>
    <submittedName>
        <fullName evidence="21">Dicer-like protein 1</fullName>
    </submittedName>
</protein>
<name>A0AAN6JKR3_9BASI</name>
<dbReference type="FunFam" id="3.30.780.10:FF:000001">
    <property type="entry name" value="Eukaryotic translation initiation factor SUI1"/>
    <property type="match status" value="1"/>
</dbReference>
<keyword evidence="11" id="KW-0460">Magnesium</keyword>
<comment type="cofactor">
    <cofactor evidence="1">
        <name>Mn(2+)</name>
        <dbReference type="ChEBI" id="CHEBI:29035"/>
    </cofactor>
</comment>
<dbReference type="Gene3D" id="3.30.160.380">
    <property type="entry name" value="Dicer dimerisation domain"/>
    <property type="match status" value="1"/>
</dbReference>